<protein>
    <submittedName>
        <fullName evidence="2">Uncharacterized protein</fullName>
    </submittedName>
</protein>
<gene>
    <name evidence="2" type="ORF">I5M07_06090</name>
</gene>
<evidence type="ECO:0000313" key="3">
    <source>
        <dbReference type="Proteomes" id="UP000609172"/>
    </source>
</evidence>
<keyword evidence="3" id="KW-1185">Reference proteome</keyword>
<dbReference type="Proteomes" id="UP000609172">
    <property type="component" value="Unassembled WGS sequence"/>
</dbReference>
<sequence length="107" mass="12211">MTINQFVKSLVFGPEINKKRDIILIPIGLLIIISLGLSPAFMGLTGAWLLKTMTGNSCHEGNCYWMVLPWFCVITLPISLLYCAVYLFQCFRQIMEYLMWGGKNDLE</sequence>
<dbReference type="EMBL" id="JAEHFV010000002">
    <property type="protein sequence ID" value="MBK0369405.1"/>
    <property type="molecule type" value="Genomic_DNA"/>
</dbReference>
<evidence type="ECO:0000256" key="1">
    <source>
        <dbReference type="SAM" id="Phobius"/>
    </source>
</evidence>
<organism evidence="2 3">
    <name type="scientific">Flavobacterium agrisoli</name>
    <dbReference type="NCBI Taxonomy" id="2793066"/>
    <lineage>
        <taxon>Bacteria</taxon>
        <taxon>Pseudomonadati</taxon>
        <taxon>Bacteroidota</taxon>
        <taxon>Flavobacteriia</taxon>
        <taxon>Flavobacteriales</taxon>
        <taxon>Flavobacteriaceae</taxon>
        <taxon>Flavobacterium</taxon>
    </lineage>
</organism>
<dbReference type="AlphaFoldDB" id="A0A934UJH0"/>
<reference evidence="2" key="1">
    <citation type="submission" date="2020-12" db="EMBL/GenBank/DDBJ databases">
        <title>Bacterial novel species Flavobacterium sp. SE-1-e isolated from soil.</title>
        <authorList>
            <person name="Jung H.-Y."/>
        </authorList>
    </citation>
    <scope>NUCLEOTIDE SEQUENCE</scope>
    <source>
        <strain evidence="2">SE-1-e</strain>
    </source>
</reference>
<keyword evidence="1" id="KW-0812">Transmembrane</keyword>
<keyword evidence="1" id="KW-0472">Membrane</keyword>
<keyword evidence="1" id="KW-1133">Transmembrane helix</keyword>
<accession>A0A934UJH0</accession>
<comment type="caution">
    <text evidence="2">The sequence shown here is derived from an EMBL/GenBank/DDBJ whole genome shotgun (WGS) entry which is preliminary data.</text>
</comment>
<feature type="transmembrane region" description="Helical" evidence="1">
    <location>
        <begin position="64"/>
        <end position="88"/>
    </location>
</feature>
<evidence type="ECO:0000313" key="2">
    <source>
        <dbReference type="EMBL" id="MBK0369405.1"/>
    </source>
</evidence>
<feature type="transmembrane region" description="Helical" evidence="1">
    <location>
        <begin position="21"/>
        <end position="44"/>
    </location>
</feature>
<name>A0A934UJH0_9FLAO</name>
<proteinExistence type="predicted"/>
<dbReference type="RefSeq" id="WP_200105330.1">
    <property type="nucleotide sequence ID" value="NZ_JAEHFV010000002.1"/>
</dbReference>